<dbReference type="GO" id="GO:0005960">
    <property type="term" value="C:glycine cleavage complex"/>
    <property type="evidence" value="ECO:0007669"/>
    <property type="project" value="InterPro"/>
</dbReference>
<dbReference type="EC" id="2.1.2.10" evidence="2"/>
<dbReference type="NCBIfam" id="TIGR00528">
    <property type="entry name" value="gcvT"/>
    <property type="match status" value="1"/>
</dbReference>
<gene>
    <name evidence="9" type="ORF">UFOPK1380_00354</name>
    <name evidence="10" type="ORF">UFOPK1778_00354</name>
    <name evidence="11" type="ORF">UFOPK1863_00557</name>
    <name evidence="12" type="ORF">UFOPK2689_00608</name>
    <name evidence="13" type="ORF">UFOPK3555_00386</name>
    <name evidence="14" type="ORF">UFOPK4095_00824</name>
</gene>
<organism evidence="10">
    <name type="scientific">freshwater metagenome</name>
    <dbReference type="NCBI Taxonomy" id="449393"/>
    <lineage>
        <taxon>unclassified sequences</taxon>
        <taxon>metagenomes</taxon>
        <taxon>ecological metagenomes</taxon>
    </lineage>
</organism>
<keyword evidence="4" id="KW-0808">Transferase</keyword>
<evidence type="ECO:0000256" key="2">
    <source>
        <dbReference type="ARBA" id="ARBA00012616"/>
    </source>
</evidence>
<dbReference type="EMBL" id="CAEZUD010000011">
    <property type="protein sequence ID" value="CAB4586124.1"/>
    <property type="molecule type" value="Genomic_DNA"/>
</dbReference>
<dbReference type="EMBL" id="CAFBPI010000048">
    <property type="protein sequence ID" value="CAB5017724.1"/>
    <property type="molecule type" value="Genomic_DNA"/>
</dbReference>
<evidence type="ECO:0000256" key="4">
    <source>
        <dbReference type="ARBA" id="ARBA00022679"/>
    </source>
</evidence>
<comment type="catalytic activity">
    <reaction evidence="6">
        <text>N(6)-[(R)-S(8)-aminomethyldihydrolipoyl]-L-lysyl-[protein] + (6S)-5,6,7,8-tetrahydrofolate = N(6)-[(R)-dihydrolipoyl]-L-lysyl-[protein] + (6R)-5,10-methylene-5,6,7,8-tetrahydrofolate + NH4(+)</text>
        <dbReference type="Rhea" id="RHEA:16945"/>
        <dbReference type="Rhea" id="RHEA-COMP:10475"/>
        <dbReference type="Rhea" id="RHEA-COMP:10492"/>
        <dbReference type="ChEBI" id="CHEBI:15636"/>
        <dbReference type="ChEBI" id="CHEBI:28938"/>
        <dbReference type="ChEBI" id="CHEBI:57453"/>
        <dbReference type="ChEBI" id="CHEBI:83100"/>
        <dbReference type="ChEBI" id="CHEBI:83143"/>
        <dbReference type="EC" id="2.1.2.10"/>
    </reaction>
</comment>
<evidence type="ECO:0000313" key="9">
    <source>
        <dbReference type="EMBL" id="CAB4531407.1"/>
    </source>
</evidence>
<dbReference type="InterPro" id="IPR027266">
    <property type="entry name" value="TrmE/GcvT-like"/>
</dbReference>
<evidence type="ECO:0000256" key="3">
    <source>
        <dbReference type="ARBA" id="ARBA00022576"/>
    </source>
</evidence>
<dbReference type="EMBL" id="CAEZUY010000039">
    <property type="protein sequence ID" value="CAB4613500.1"/>
    <property type="molecule type" value="Genomic_DNA"/>
</dbReference>
<dbReference type="SUPFAM" id="SSF103025">
    <property type="entry name" value="Folate-binding domain"/>
    <property type="match status" value="1"/>
</dbReference>
<dbReference type="NCBIfam" id="NF001567">
    <property type="entry name" value="PRK00389.1"/>
    <property type="match status" value="1"/>
</dbReference>
<evidence type="ECO:0000313" key="10">
    <source>
        <dbReference type="EMBL" id="CAB4586124.1"/>
    </source>
</evidence>
<sequence>MKSPLFEWHLAQGAKLADFGGWDMPIEYPQGTGPQLPGGVLMEHAAVRERVGIFDVSHLGKMSVVGPGAKDFVNSILTNDLRKISQGSAQYNLICNEEGKVLDDLIVYEKSPDDIFIIPNAANCQSVFEVFRDKAPKEIVVTNLHQQYGVLAVQGPLAADVLSDLGITLSLDYMSFTELVIPGHEELGSVIICRTGYSGEFGYELLPSWNSALPLWKLLVTSVESRNGRVCGLGSRDTLRTEMGYPLHGHELSLNISALQGGASWAIALDKPSFIGKAALIAEKVEGVQRASRALLCSDRGIPRAGMAVQNLNGEIIGEVTSGTFSPNLKTGIALALIKPEYKSGSDHDQVMIDVRGRLTAATVVKLPFVASHVR</sequence>
<dbReference type="Pfam" id="PF01571">
    <property type="entry name" value="GCV_T"/>
    <property type="match status" value="1"/>
</dbReference>
<dbReference type="Gene3D" id="2.40.30.110">
    <property type="entry name" value="Aminomethyltransferase beta-barrel domains"/>
    <property type="match status" value="1"/>
</dbReference>
<evidence type="ECO:0000313" key="11">
    <source>
        <dbReference type="EMBL" id="CAB4613500.1"/>
    </source>
</evidence>
<name>A0A6J6FGM2_9ZZZZ</name>
<dbReference type="GO" id="GO:0006546">
    <property type="term" value="P:glycine catabolic process"/>
    <property type="evidence" value="ECO:0007669"/>
    <property type="project" value="InterPro"/>
</dbReference>
<dbReference type="GO" id="GO:0008483">
    <property type="term" value="F:transaminase activity"/>
    <property type="evidence" value="ECO:0007669"/>
    <property type="project" value="UniProtKB-KW"/>
</dbReference>
<dbReference type="InterPro" id="IPR006223">
    <property type="entry name" value="GcvT"/>
</dbReference>
<dbReference type="AlphaFoldDB" id="A0A6J6FGM2"/>
<dbReference type="EMBL" id="CAEZSC010000012">
    <property type="protein sequence ID" value="CAB4531407.1"/>
    <property type="molecule type" value="Genomic_DNA"/>
</dbReference>
<comment type="similarity">
    <text evidence="1">Belongs to the GcvT family.</text>
</comment>
<protein>
    <recommendedName>
        <fullName evidence="2">aminomethyltransferase</fullName>
        <ecNumber evidence="2">2.1.2.10</ecNumber>
    </recommendedName>
    <alternativeName>
        <fullName evidence="5">Glycine cleavage system T protein</fullName>
    </alternativeName>
</protein>
<evidence type="ECO:0000259" key="7">
    <source>
        <dbReference type="Pfam" id="PF01571"/>
    </source>
</evidence>
<dbReference type="GO" id="GO:0004047">
    <property type="term" value="F:aminomethyltransferase activity"/>
    <property type="evidence" value="ECO:0007669"/>
    <property type="project" value="UniProtKB-EC"/>
</dbReference>
<dbReference type="Gene3D" id="4.10.1250.10">
    <property type="entry name" value="Aminomethyltransferase fragment"/>
    <property type="match status" value="1"/>
</dbReference>
<dbReference type="Gene3D" id="3.30.1360.120">
    <property type="entry name" value="Probable tRNA modification gtpase trme, domain 1"/>
    <property type="match status" value="1"/>
</dbReference>
<reference evidence="10" key="1">
    <citation type="submission" date="2020-05" db="EMBL/GenBank/DDBJ databases">
        <authorList>
            <person name="Chiriac C."/>
            <person name="Salcher M."/>
            <person name="Ghai R."/>
            <person name="Kavagutti S V."/>
        </authorList>
    </citation>
    <scope>NUCLEOTIDE SEQUENCE</scope>
</reference>
<evidence type="ECO:0000313" key="14">
    <source>
        <dbReference type="EMBL" id="CAB5017724.1"/>
    </source>
</evidence>
<dbReference type="InterPro" id="IPR028896">
    <property type="entry name" value="GcvT/YgfZ/DmdA"/>
</dbReference>
<dbReference type="InterPro" id="IPR029043">
    <property type="entry name" value="GcvT/YgfZ_C"/>
</dbReference>
<evidence type="ECO:0000256" key="5">
    <source>
        <dbReference type="ARBA" id="ARBA00031395"/>
    </source>
</evidence>
<dbReference type="SUPFAM" id="SSF101790">
    <property type="entry name" value="Aminomethyltransferase beta-barrel domain"/>
    <property type="match status" value="1"/>
</dbReference>
<keyword evidence="3" id="KW-0032">Aminotransferase</keyword>
<evidence type="ECO:0000313" key="12">
    <source>
        <dbReference type="EMBL" id="CAB4721795.1"/>
    </source>
</evidence>
<dbReference type="EMBL" id="CAEZYL010000027">
    <property type="protein sequence ID" value="CAB4721795.1"/>
    <property type="molecule type" value="Genomic_DNA"/>
</dbReference>
<dbReference type="InterPro" id="IPR006222">
    <property type="entry name" value="GCVT_N"/>
</dbReference>
<dbReference type="EMBL" id="CAFBME010000024">
    <property type="protein sequence ID" value="CAB4891548.1"/>
    <property type="molecule type" value="Genomic_DNA"/>
</dbReference>
<evidence type="ECO:0000256" key="1">
    <source>
        <dbReference type="ARBA" id="ARBA00008609"/>
    </source>
</evidence>
<dbReference type="Pfam" id="PF08669">
    <property type="entry name" value="GCV_T_C"/>
    <property type="match status" value="1"/>
</dbReference>
<feature type="domain" description="Aminomethyltransferase C-terminal" evidence="8">
    <location>
        <begin position="295"/>
        <end position="370"/>
    </location>
</feature>
<proteinExistence type="inferred from homology"/>
<dbReference type="PANTHER" id="PTHR43757:SF2">
    <property type="entry name" value="AMINOMETHYLTRANSFERASE, MITOCHONDRIAL"/>
    <property type="match status" value="1"/>
</dbReference>
<dbReference type="Gene3D" id="3.30.70.1400">
    <property type="entry name" value="Aminomethyltransferase beta-barrel domains"/>
    <property type="match status" value="1"/>
</dbReference>
<feature type="domain" description="GCVT N-terminal" evidence="7">
    <location>
        <begin position="5"/>
        <end position="271"/>
    </location>
</feature>
<dbReference type="PANTHER" id="PTHR43757">
    <property type="entry name" value="AMINOMETHYLTRANSFERASE"/>
    <property type="match status" value="1"/>
</dbReference>
<dbReference type="PIRSF" id="PIRSF006487">
    <property type="entry name" value="GcvT"/>
    <property type="match status" value="1"/>
</dbReference>
<evidence type="ECO:0000313" key="13">
    <source>
        <dbReference type="EMBL" id="CAB4891548.1"/>
    </source>
</evidence>
<dbReference type="GO" id="GO:0005829">
    <property type="term" value="C:cytosol"/>
    <property type="evidence" value="ECO:0007669"/>
    <property type="project" value="TreeGrafter"/>
</dbReference>
<evidence type="ECO:0000259" key="8">
    <source>
        <dbReference type="Pfam" id="PF08669"/>
    </source>
</evidence>
<accession>A0A6J6FGM2</accession>
<dbReference type="InterPro" id="IPR013977">
    <property type="entry name" value="GcvT_C"/>
</dbReference>
<evidence type="ECO:0000256" key="6">
    <source>
        <dbReference type="ARBA" id="ARBA00047665"/>
    </source>
</evidence>